<organism evidence="1 2">
    <name type="scientific">Vibrio gelatinilyticus</name>
    <dbReference type="NCBI Taxonomy" id="2893468"/>
    <lineage>
        <taxon>Bacteria</taxon>
        <taxon>Pseudomonadati</taxon>
        <taxon>Pseudomonadota</taxon>
        <taxon>Gammaproteobacteria</taxon>
        <taxon>Vibrionales</taxon>
        <taxon>Vibrionaceae</taxon>
        <taxon>Vibrio</taxon>
    </lineage>
</organism>
<dbReference type="Pfam" id="PF07148">
    <property type="entry name" value="MalM"/>
    <property type="match status" value="1"/>
</dbReference>
<evidence type="ECO:0000313" key="1">
    <source>
        <dbReference type="EMBL" id="MCJ2377620.1"/>
    </source>
</evidence>
<dbReference type="RefSeq" id="WP_244357792.1">
    <property type="nucleotide sequence ID" value="NZ_JAJNNZ010000009.1"/>
</dbReference>
<dbReference type="Proteomes" id="UP001139488">
    <property type="component" value="Unassembled WGS sequence"/>
</dbReference>
<protein>
    <submittedName>
        <fullName evidence="1">MalM family protein</fullName>
    </submittedName>
</protein>
<dbReference type="AlphaFoldDB" id="A0A9X2AWQ9"/>
<dbReference type="InterPro" id="IPR010794">
    <property type="entry name" value="MalM"/>
</dbReference>
<dbReference type="GO" id="GO:0008643">
    <property type="term" value="P:carbohydrate transport"/>
    <property type="evidence" value="ECO:0007669"/>
    <property type="project" value="InterPro"/>
</dbReference>
<name>A0A9X2AWQ9_9VIBR</name>
<proteinExistence type="predicted"/>
<comment type="caution">
    <text evidence="1">The sequence shown here is derived from an EMBL/GenBank/DDBJ whole genome shotgun (WGS) entry which is preliminary data.</text>
</comment>
<reference evidence="1" key="1">
    <citation type="submission" date="2021-11" db="EMBL/GenBank/DDBJ databases">
        <title>Vibrio ZSDE26 sp. nov. and Vibrio ZSDZ34 sp. nov., isolated from coastal seawater in Qingdao.</title>
        <authorList>
            <person name="Zhang P."/>
        </authorList>
    </citation>
    <scope>NUCLEOTIDE SEQUENCE</scope>
    <source>
        <strain evidence="1">ZSDZ34</strain>
    </source>
</reference>
<gene>
    <name evidence="1" type="ORF">LNL84_12330</name>
</gene>
<accession>A0A9X2AWQ9</accession>
<keyword evidence="2" id="KW-1185">Reference proteome</keyword>
<dbReference type="GO" id="GO:0042597">
    <property type="term" value="C:periplasmic space"/>
    <property type="evidence" value="ECO:0007669"/>
    <property type="project" value="InterPro"/>
</dbReference>
<sequence length="270" mass="29635">MKFRWLPILAAISLAGCSTPQMVSNDVEPSRQVITSIDSLKWLQLDLPVDISTTLNNNSQVLLQDNIASPITGFVISGEQGSLDFKISTLVVKEKTLYASSVRVTDNQGRILAEKAFSDFNYVEAHMLDPDMYVTNFTVIPYLDSKELNVVIYTTNDDLDSTSKVTHPAKLYAKARGNHEPDIADPSIPHAPYGTVRITIQGNDVVNKRVDNSGDYTPEAASNEVYYKSAIEKAVANNDIPKALSLLDEAKALNIDGAQDVFIKAINKAK</sequence>
<dbReference type="PROSITE" id="PS51257">
    <property type="entry name" value="PROKAR_LIPOPROTEIN"/>
    <property type="match status" value="1"/>
</dbReference>
<dbReference type="EMBL" id="JAJNNZ010000009">
    <property type="protein sequence ID" value="MCJ2377620.1"/>
    <property type="molecule type" value="Genomic_DNA"/>
</dbReference>
<evidence type="ECO:0000313" key="2">
    <source>
        <dbReference type="Proteomes" id="UP001139488"/>
    </source>
</evidence>